<dbReference type="EMBL" id="LQYT01000012">
    <property type="protein sequence ID" value="KYD22241.1"/>
    <property type="molecule type" value="Genomic_DNA"/>
</dbReference>
<sequence length="38" mass="4124">MIYNRNSPGVYILSLLTEGYPKNGSLLVLKIGNGFGSH</sequence>
<gene>
    <name evidence="1" type="ORF">B4135_1371</name>
</gene>
<organism evidence="1 2">
    <name type="scientific">Caldibacillus debilis</name>
    <dbReference type="NCBI Taxonomy" id="301148"/>
    <lineage>
        <taxon>Bacteria</taxon>
        <taxon>Bacillati</taxon>
        <taxon>Bacillota</taxon>
        <taxon>Bacilli</taxon>
        <taxon>Bacillales</taxon>
        <taxon>Bacillaceae</taxon>
        <taxon>Caldibacillus</taxon>
    </lineage>
</organism>
<dbReference type="AlphaFoldDB" id="A0A150MCT2"/>
<evidence type="ECO:0000313" key="1">
    <source>
        <dbReference type="EMBL" id="KYD22241.1"/>
    </source>
</evidence>
<reference evidence="1 2" key="1">
    <citation type="submission" date="2016-01" db="EMBL/GenBank/DDBJ databases">
        <title>Draft Genome Sequences of Seven Thermophilic Sporeformers Isolated from Foods.</title>
        <authorList>
            <person name="Berendsen E.M."/>
            <person name="Wells-Bennik M.H."/>
            <person name="Krawcyk A.O."/>
            <person name="De Jong A."/>
            <person name="Holsappel S."/>
            <person name="Eijlander R.T."/>
            <person name="Kuipers O.P."/>
        </authorList>
    </citation>
    <scope>NUCLEOTIDE SEQUENCE [LARGE SCALE GENOMIC DNA]</scope>
    <source>
        <strain evidence="1 2">B4135</strain>
    </source>
</reference>
<proteinExistence type="predicted"/>
<protein>
    <submittedName>
        <fullName evidence="1">Uncharacterized protein</fullName>
    </submittedName>
</protein>
<name>A0A150MCT2_9BACI</name>
<evidence type="ECO:0000313" key="2">
    <source>
        <dbReference type="Proteomes" id="UP000075683"/>
    </source>
</evidence>
<dbReference type="Proteomes" id="UP000075683">
    <property type="component" value="Unassembled WGS sequence"/>
</dbReference>
<comment type="caution">
    <text evidence="1">The sequence shown here is derived from an EMBL/GenBank/DDBJ whole genome shotgun (WGS) entry which is preliminary data.</text>
</comment>
<accession>A0A150MCT2</accession>
<dbReference type="STRING" id="301148.B4135_1371"/>